<dbReference type="SUPFAM" id="SSF52047">
    <property type="entry name" value="RNI-like"/>
    <property type="match status" value="2"/>
</dbReference>
<gene>
    <name evidence="1" type="ORF">PTTT1_LOCUS41475</name>
</gene>
<dbReference type="EMBL" id="OU594945">
    <property type="protein sequence ID" value="CAG9289384.1"/>
    <property type="molecule type" value="Genomic_DNA"/>
</dbReference>
<dbReference type="AlphaFoldDB" id="A0A8J9STR1"/>
<dbReference type="Gene3D" id="3.80.10.10">
    <property type="entry name" value="Ribonuclease Inhibitor"/>
    <property type="match status" value="4"/>
</dbReference>
<dbReference type="PANTHER" id="PTHR24114">
    <property type="entry name" value="LEUCINE RICH REPEAT FAMILY PROTEIN"/>
    <property type="match status" value="1"/>
</dbReference>
<sequence>MCLLSALEHNTVVKTLDLWLPGKDTAPSSNKDSDINYSILSRILEQNKTLQRLVVTSWSSDSDYAAWQALVEGLRRNVSIQSVELGDAVHETSSSTDYQDVVMIHCDEQEDSKFGNDELGDLEMIMVSGKLKALTLKGLTLSPTAAERLANGISQSSSLFMLECMQVSMDRGSWGTVLESCRNGTLSEIHIAQCDLGFSATTMISCAQPSDEHPLSALLRKNSSLRVLRVISSQFGVAELRAVTDAGQLFLKQLELRDHELTGCGGLLAHIAQQASSLEHLSLSDTGLGNGDLIELCRGLYLHASLSSLNIQNNNFCSVLAAQMLAHTISSLTRIESLDISECPWGDEGVSVLRTTIASHTSLRKLHLADIRMTDCGFVDLCSSLLNNASLGVLDVSRNRLGTSGMHAVADLLSRSKTTIYDLNLSNCHLTDHGVETLGRSLSSAKSLVRLSLASNSAGNDACRAIASSLPHSSLACLELQFNRFDEEGLGHLVEALQHSVDLHDLFVWNACVFTGGVVSKQQQSKLQFLSEAMLHWLRLNRAGRGVIRNYSNLLWEILPIILHRAGQLYGPDALFHMLQARPELVLQSKR</sequence>
<dbReference type="SMART" id="SM00368">
    <property type="entry name" value="LRR_RI"/>
    <property type="match status" value="9"/>
</dbReference>
<name>A0A8J9STR1_PHATR</name>
<dbReference type="InterPro" id="IPR052394">
    <property type="entry name" value="LRR-containing"/>
</dbReference>
<dbReference type="Proteomes" id="UP000836788">
    <property type="component" value="Chromosome 4"/>
</dbReference>
<proteinExistence type="predicted"/>
<protein>
    <submittedName>
        <fullName evidence="1">Uncharacterized protein</fullName>
    </submittedName>
</protein>
<accession>A0A8J9STR1</accession>
<dbReference type="InterPro" id="IPR032675">
    <property type="entry name" value="LRR_dom_sf"/>
</dbReference>
<organism evidence="1">
    <name type="scientific">Phaeodactylum tricornutum</name>
    <name type="common">Diatom</name>
    <dbReference type="NCBI Taxonomy" id="2850"/>
    <lineage>
        <taxon>Eukaryota</taxon>
        <taxon>Sar</taxon>
        <taxon>Stramenopiles</taxon>
        <taxon>Ochrophyta</taxon>
        <taxon>Bacillariophyta</taxon>
        <taxon>Bacillariophyceae</taxon>
        <taxon>Bacillariophycidae</taxon>
        <taxon>Naviculales</taxon>
        <taxon>Phaeodactylaceae</taxon>
        <taxon>Phaeodactylum</taxon>
    </lineage>
</organism>
<dbReference type="PANTHER" id="PTHR24114:SF2">
    <property type="entry name" value="F-BOX DOMAIN-CONTAINING PROTEIN-RELATED"/>
    <property type="match status" value="1"/>
</dbReference>
<reference evidence="1" key="1">
    <citation type="submission" date="2022-02" db="EMBL/GenBank/DDBJ databases">
        <authorList>
            <person name="Giguere J D."/>
        </authorList>
    </citation>
    <scope>NUCLEOTIDE SEQUENCE</scope>
    <source>
        <strain evidence="1">CCAP 1055/1</strain>
    </source>
</reference>
<evidence type="ECO:0000313" key="1">
    <source>
        <dbReference type="EMBL" id="CAG9289384.1"/>
    </source>
</evidence>